<evidence type="ECO:0000313" key="2">
    <source>
        <dbReference type="EMBL" id="GAA0154320.1"/>
    </source>
</evidence>
<feature type="region of interest" description="Disordered" evidence="1">
    <location>
        <begin position="1"/>
        <end position="143"/>
    </location>
</feature>
<comment type="caution">
    <text evidence="2">The sequence shown here is derived from an EMBL/GenBank/DDBJ whole genome shotgun (WGS) entry which is preliminary data.</text>
</comment>
<reference evidence="2 3" key="1">
    <citation type="submission" date="2024-01" db="EMBL/GenBank/DDBJ databases">
        <title>The complete chloroplast genome sequence of Lithospermum erythrorhizon: insights into the phylogenetic relationship among Boraginaceae species and the maternal lineages of purple gromwells.</title>
        <authorList>
            <person name="Okada T."/>
            <person name="Watanabe K."/>
        </authorList>
    </citation>
    <scope>NUCLEOTIDE SEQUENCE [LARGE SCALE GENOMIC DNA]</scope>
</reference>
<feature type="compositionally biased region" description="Basic residues" evidence="1">
    <location>
        <begin position="304"/>
        <end position="317"/>
    </location>
</feature>
<feature type="region of interest" description="Disordered" evidence="1">
    <location>
        <begin position="167"/>
        <end position="317"/>
    </location>
</feature>
<gene>
    <name evidence="2" type="ORF">LIER_37851</name>
</gene>
<dbReference type="AlphaFoldDB" id="A0AAV3PSV1"/>
<sequence length="317" mass="35128">MARTKGGTVRGASYVMQIGENERGEPIPLQTIPAQQQSEGQTPRLENLGLPWKDNALVGETSSRPDTDDHNENAPPTIENTGKNPKLSSTSDPKVDNAEIPGESIKAGDGSHHDSQNVEVEGSSVKDTPILSSPKSHSSADPTVAEILTKLGKGKVGGRIKRVLRKQKPLTRYVPQTVKPTVNDDESSKKILDNDDVVVVSETASRRRTRASASAIKTKREATRLEEGQGKSYDQTDLEESESVKKAKEKKKGKRPCYEKQKIDNMPKRRKWIYISEPTQEKAKDKFRVDDVEDSEEEDTVYLVKRKSKGKMNPKGK</sequence>
<organism evidence="2 3">
    <name type="scientific">Lithospermum erythrorhizon</name>
    <name type="common">Purple gromwell</name>
    <name type="synonym">Lithospermum officinale var. erythrorhizon</name>
    <dbReference type="NCBI Taxonomy" id="34254"/>
    <lineage>
        <taxon>Eukaryota</taxon>
        <taxon>Viridiplantae</taxon>
        <taxon>Streptophyta</taxon>
        <taxon>Embryophyta</taxon>
        <taxon>Tracheophyta</taxon>
        <taxon>Spermatophyta</taxon>
        <taxon>Magnoliopsida</taxon>
        <taxon>eudicotyledons</taxon>
        <taxon>Gunneridae</taxon>
        <taxon>Pentapetalae</taxon>
        <taxon>asterids</taxon>
        <taxon>lamiids</taxon>
        <taxon>Boraginales</taxon>
        <taxon>Boraginaceae</taxon>
        <taxon>Boraginoideae</taxon>
        <taxon>Lithospermeae</taxon>
        <taxon>Lithospermum</taxon>
    </lineage>
</organism>
<feature type="compositionally biased region" description="Basic and acidic residues" evidence="1">
    <location>
        <begin position="218"/>
        <end position="229"/>
    </location>
</feature>
<name>A0AAV3PSV1_LITER</name>
<feature type="compositionally biased region" description="Basic and acidic residues" evidence="1">
    <location>
        <begin position="63"/>
        <end position="72"/>
    </location>
</feature>
<evidence type="ECO:0000313" key="3">
    <source>
        <dbReference type="Proteomes" id="UP001454036"/>
    </source>
</evidence>
<dbReference type="Proteomes" id="UP001454036">
    <property type="component" value="Unassembled WGS sequence"/>
</dbReference>
<proteinExistence type="predicted"/>
<feature type="compositionally biased region" description="Basic and acidic residues" evidence="1">
    <location>
        <begin position="279"/>
        <end position="290"/>
    </location>
</feature>
<keyword evidence="3" id="KW-1185">Reference proteome</keyword>
<protein>
    <submittedName>
        <fullName evidence="2">Uncharacterized protein</fullName>
    </submittedName>
</protein>
<dbReference type="EMBL" id="BAABME010018580">
    <property type="protein sequence ID" value="GAA0154320.1"/>
    <property type="molecule type" value="Genomic_DNA"/>
</dbReference>
<feature type="compositionally biased region" description="Polar residues" evidence="1">
    <location>
        <begin position="32"/>
        <end position="41"/>
    </location>
</feature>
<feature type="compositionally biased region" description="Acidic residues" evidence="1">
    <location>
        <begin position="291"/>
        <end position="300"/>
    </location>
</feature>
<feature type="compositionally biased region" description="Polar residues" evidence="1">
    <location>
        <begin position="130"/>
        <end position="141"/>
    </location>
</feature>
<feature type="compositionally biased region" description="Polar residues" evidence="1">
    <location>
        <begin position="78"/>
        <end position="92"/>
    </location>
</feature>
<accession>A0AAV3PSV1</accession>
<evidence type="ECO:0000256" key="1">
    <source>
        <dbReference type="SAM" id="MobiDB-lite"/>
    </source>
</evidence>
<feature type="compositionally biased region" description="Basic and acidic residues" evidence="1">
    <location>
        <begin position="256"/>
        <end position="267"/>
    </location>
</feature>